<keyword evidence="2" id="KW-1185">Reference proteome</keyword>
<dbReference type="RefSeq" id="WP_358348470.1">
    <property type="nucleotide sequence ID" value="NZ_JBEZFP010000005.1"/>
</dbReference>
<comment type="caution">
    <text evidence="1">The sequence shown here is derived from an EMBL/GenBank/DDBJ whole genome shotgun (WGS) entry which is preliminary data.</text>
</comment>
<dbReference type="Gene3D" id="1.10.357.10">
    <property type="entry name" value="Tetracycline Repressor, domain 2"/>
    <property type="match status" value="1"/>
</dbReference>
<accession>A0ABV3D9V4</accession>
<name>A0ABV3D9V4_9ACTN</name>
<reference evidence="1 2" key="1">
    <citation type="submission" date="2024-06" db="EMBL/GenBank/DDBJ databases">
        <title>The Natural Products Discovery Center: Release of the First 8490 Sequenced Strains for Exploring Actinobacteria Biosynthetic Diversity.</title>
        <authorList>
            <person name="Kalkreuter E."/>
            <person name="Kautsar S.A."/>
            <person name="Yang D."/>
            <person name="Bader C.D."/>
            <person name="Teijaro C.N."/>
            <person name="Fluegel L."/>
            <person name="Davis C.M."/>
            <person name="Simpson J.R."/>
            <person name="Lauterbach L."/>
            <person name="Steele A.D."/>
            <person name="Gui C."/>
            <person name="Meng S."/>
            <person name="Li G."/>
            <person name="Viehrig K."/>
            <person name="Ye F."/>
            <person name="Su P."/>
            <person name="Kiefer A.F."/>
            <person name="Nichols A."/>
            <person name="Cepeda A.J."/>
            <person name="Yan W."/>
            <person name="Fan B."/>
            <person name="Jiang Y."/>
            <person name="Adhikari A."/>
            <person name="Zheng C.-J."/>
            <person name="Schuster L."/>
            <person name="Cowan T.M."/>
            <person name="Smanski M.J."/>
            <person name="Chevrette M.G."/>
            <person name="De Carvalho L.P.S."/>
            <person name="Shen B."/>
        </authorList>
    </citation>
    <scope>NUCLEOTIDE SEQUENCE [LARGE SCALE GENOMIC DNA]</scope>
    <source>
        <strain evidence="1 2">NPDC048946</strain>
    </source>
</reference>
<dbReference type="Proteomes" id="UP001551482">
    <property type="component" value="Unassembled WGS sequence"/>
</dbReference>
<dbReference type="EMBL" id="JBEZFP010000005">
    <property type="protein sequence ID" value="MEU8132518.1"/>
    <property type="molecule type" value="Genomic_DNA"/>
</dbReference>
<proteinExistence type="predicted"/>
<gene>
    <name evidence="1" type="ORF">AB0C36_03330</name>
</gene>
<dbReference type="SUPFAM" id="SSF46689">
    <property type="entry name" value="Homeodomain-like"/>
    <property type="match status" value="1"/>
</dbReference>
<dbReference type="InterPro" id="IPR009057">
    <property type="entry name" value="Homeodomain-like_sf"/>
</dbReference>
<sequence length="202" mass="21940">MALDTEPSPRQRELLAATRAYVAENNLSDLSLRPLAAAIGSSPRVLLYLFGSKEGLIRDVLADGRKEQLDLVERATAEADGPRAVLELLWRWVTDPGHRTVLRLFFEGYVRGCGPQAATGPWTGFAVASLDDWLPPLERLLEGHRIPATLALAVMRGLLLDLVADVPGEGAAAAARATERRVDQAWRAFLDEAFGSETTPGD</sequence>
<evidence type="ECO:0000313" key="2">
    <source>
        <dbReference type="Proteomes" id="UP001551482"/>
    </source>
</evidence>
<protein>
    <submittedName>
        <fullName evidence="1">TetR/AcrR family transcriptional regulator</fullName>
    </submittedName>
</protein>
<organism evidence="1 2">
    <name type="scientific">Streptodolium elevatio</name>
    <dbReference type="NCBI Taxonomy" id="3157996"/>
    <lineage>
        <taxon>Bacteria</taxon>
        <taxon>Bacillati</taxon>
        <taxon>Actinomycetota</taxon>
        <taxon>Actinomycetes</taxon>
        <taxon>Kitasatosporales</taxon>
        <taxon>Streptomycetaceae</taxon>
        <taxon>Streptodolium</taxon>
    </lineage>
</organism>
<evidence type="ECO:0000313" key="1">
    <source>
        <dbReference type="EMBL" id="MEU8132518.1"/>
    </source>
</evidence>